<dbReference type="Proteomes" id="UP000297777">
    <property type="component" value="Unassembled WGS sequence"/>
</dbReference>
<feature type="compositionally biased region" description="Basic and acidic residues" evidence="1">
    <location>
        <begin position="362"/>
        <end position="383"/>
    </location>
</feature>
<sequence>MCRLIKPITYYCDDDQVFPPHIYINPNPEQWEGCLNHHNVDLRGEIFSAPERTCYDVPDQAPLAKSICPDCYSEWGAERTAIINAHVKAILQRMDDLCGLFNNPSKLKAVMRSSCHLVLDFAMHLEMPTPDENYSQYLSPPKDTGYRKDKTSSGTKYFDQLLHVDIPQWRKLADIIRNGNSEVKDESLAEIFGQLARCQIDTCGDSSVPIATSLCPDCLASLGESYSNIILSHVSRIAYRTAEVNKCPCDFEDLQNEVEGMYRLLKKYDFYTYLEPAQLGEQYTNDALPARDPNYGFSGNFPWESTQHSAQLSNVYLKELFREAERQGNRGSLVDRTNSMRKLFCQIVGVVIEVSRLQGRVEAAKTPEQRREDDRERQWRARQAEGAYRPRQIAQYTTQNLYAPQASSASRGHRSQTPRPRRHRERTIMCITANTIKFLCDFKCFDAPEKTHIYAKKHQLVQKWKGCDRNPDRTLHGKRFSESATQKPCDKPVTAPTFKICPDCTAKYGSLTERINSHMRTIFYLLGEAGGAGGNIDTTGPAQKRASVCSDVSEWCIYLDNVAHLHTYDQKHPSHPSNPEENQASEEEYYFKLQVLHDNITDEMNIEKSKPGGGDRRIIRELFYQRVRAEIEQHRIWVVLGKKYP</sequence>
<dbReference type="AlphaFoldDB" id="A0A4Z1EPA1"/>
<evidence type="ECO:0000313" key="3">
    <source>
        <dbReference type="Proteomes" id="UP000297777"/>
    </source>
</evidence>
<evidence type="ECO:0000313" key="2">
    <source>
        <dbReference type="EMBL" id="TGO10877.1"/>
    </source>
</evidence>
<gene>
    <name evidence="2" type="ORF">BTUL_0123g00190</name>
</gene>
<organism evidence="2 3">
    <name type="scientific">Botrytis tulipae</name>
    <dbReference type="NCBI Taxonomy" id="87230"/>
    <lineage>
        <taxon>Eukaryota</taxon>
        <taxon>Fungi</taxon>
        <taxon>Dikarya</taxon>
        <taxon>Ascomycota</taxon>
        <taxon>Pezizomycotina</taxon>
        <taxon>Leotiomycetes</taxon>
        <taxon>Helotiales</taxon>
        <taxon>Sclerotiniaceae</taxon>
        <taxon>Botrytis</taxon>
    </lineage>
</organism>
<dbReference type="OrthoDB" id="3470693at2759"/>
<reference evidence="2 3" key="1">
    <citation type="submission" date="2017-12" db="EMBL/GenBank/DDBJ databases">
        <title>Comparative genomics of Botrytis spp.</title>
        <authorList>
            <person name="Valero-Jimenez C.A."/>
            <person name="Tapia P."/>
            <person name="Veloso J."/>
            <person name="Silva-Moreno E."/>
            <person name="Staats M."/>
            <person name="Valdes J.H."/>
            <person name="Van Kan J.A.L."/>
        </authorList>
    </citation>
    <scope>NUCLEOTIDE SEQUENCE [LARGE SCALE GENOMIC DNA]</scope>
    <source>
        <strain evidence="2 3">Bt9001</strain>
    </source>
</reference>
<name>A0A4Z1EPA1_9HELO</name>
<comment type="caution">
    <text evidence="2">The sequence shown here is derived from an EMBL/GenBank/DDBJ whole genome shotgun (WGS) entry which is preliminary data.</text>
</comment>
<keyword evidence="3" id="KW-1185">Reference proteome</keyword>
<feature type="compositionally biased region" description="Basic residues" evidence="1">
    <location>
        <begin position="411"/>
        <end position="424"/>
    </location>
</feature>
<feature type="region of interest" description="Disordered" evidence="1">
    <location>
        <begin position="362"/>
        <end position="385"/>
    </location>
</feature>
<feature type="region of interest" description="Disordered" evidence="1">
    <location>
        <begin position="402"/>
        <end position="424"/>
    </location>
</feature>
<accession>A0A4Z1EPA1</accession>
<evidence type="ECO:0000256" key="1">
    <source>
        <dbReference type="SAM" id="MobiDB-lite"/>
    </source>
</evidence>
<dbReference type="EMBL" id="PQXH01000123">
    <property type="protein sequence ID" value="TGO10877.1"/>
    <property type="molecule type" value="Genomic_DNA"/>
</dbReference>
<protein>
    <submittedName>
        <fullName evidence="2">Uncharacterized protein</fullName>
    </submittedName>
</protein>
<proteinExistence type="predicted"/>